<dbReference type="EMBL" id="SRLO01000034">
    <property type="protein sequence ID" value="TNN83233.1"/>
    <property type="molecule type" value="Genomic_DNA"/>
</dbReference>
<name>A0A4Z2J1A7_9TELE</name>
<protein>
    <submittedName>
        <fullName evidence="2">Uncharacterized protein</fullName>
    </submittedName>
</protein>
<keyword evidence="3" id="KW-1185">Reference proteome</keyword>
<dbReference type="Proteomes" id="UP000314294">
    <property type="component" value="Unassembled WGS sequence"/>
</dbReference>
<sequence length="158" mass="16961">MKVDGDVEKLAWSPECFLAVRAPCLTSSPVGSMLSAAMSLSVEHRLLRQDAGGISPSGGREGGKEGRRERGKEGRREGGRRGVGQYPSHAVSALCVTEDDGQVFLGHVFLLSALLDVLPHLMGNPVVVQLLCLPVQLGRVLCDQMLFVLPGRPCDEQQ</sequence>
<evidence type="ECO:0000256" key="1">
    <source>
        <dbReference type="SAM" id="MobiDB-lite"/>
    </source>
</evidence>
<evidence type="ECO:0000313" key="2">
    <source>
        <dbReference type="EMBL" id="TNN83233.1"/>
    </source>
</evidence>
<gene>
    <name evidence="2" type="ORF">EYF80_006566</name>
</gene>
<comment type="caution">
    <text evidence="2">The sequence shown here is derived from an EMBL/GenBank/DDBJ whole genome shotgun (WGS) entry which is preliminary data.</text>
</comment>
<reference evidence="2 3" key="1">
    <citation type="submission" date="2019-03" db="EMBL/GenBank/DDBJ databases">
        <title>First draft genome of Liparis tanakae, snailfish: a comprehensive survey of snailfish specific genes.</title>
        <authorList>
            <person name="Kim W."/>
            <person name="Song I."/>
            <person name="Jeong J.-H."/>
            <person name="Kim D."/>
            <person name="Kim S."/>
            <person name="Ryu S."/>
            <person name="Song J.Y."/>
            <person name="Lee S.K."/>
        </authorList>
    </citation>
    <scope>NUCLEOTIDE SEQUENCE [LARGE SCALE GENOMIC DNA]</scope>
    <source>
        <tissue evidence="2">Muscle</tissue>
    </source>
</reference>
<feature type="compositionally biased region" description="Basic and acidic residues" evidence="1">
    <location>
        <begin position="61"/>
        <end position="80"/>
    </location>
</feature>
<dbReference type="AlphaFoldDB" id="A0A4Z2J1A7"/>
<proteinExistence type="predicted"/>
<evidence type="ECO:0000313" key="3">
    <source>
        <dbReference type="Proteomes" id="UP000314294"/>
    </source>
</evidence>
<accession>A0A4Z2J1A7</accession>
<organism evidence="2 3">
    <name type="scientific">Liparis tanakae</name>
    <name type="common">Tanaka's snailfish</name>
    <dbReference type="NCBI Taxonomy" id="230148"/>
    <lineage>
        <taxon>Eukaryota</taxon>
        <taxon>Metazoa</taxon>
        <taxon>Chordata</taxon>
        <taxon>Craniata</taxon>
        <taxon>Vertebrata</taxon>
        <taxon>Euteleostomi</taxon>
        <taxon>Actinopterygii</taxon>
        <taxon>Neopterygii</taxon>
        <taxon>Teleostei</taxon>
        <taxon>Neoteleostei</taxon>
        <taxon>Acanthomorphata</taxon>
        <taxon>Eupercaria</taxon>
        <taxon>Perciformes</taxon>
        <taxon>Cottioidei</taxon>
        <taxon>Cottales</taxon>
        <taxon>Liparidae</taxon>
        <taxon>Liparis</taxon>
    </lineage>
</organism>
<feature type="region of interest" description="Disordered" evidence="1">
    <location>
        <begin position="50"/>
        <end position="85"/>
    </location>
</feature>